<feature type="domain" description="NAD-dependent epimerase/dehydratase" evidence="2">
    <location>
        <begin position="6"/>
        <end position="238"/>
    </location>
</feature>
<gene>
    <name evidence="3" type="ORF">UFOPK2844_01165</name>
</gene>
<evidence type="ECO:0000259" key="2">
    <source>
        <dbReference type="Pfam" id="PF01370"/>
    </source>
</evidence>
<accession>A0A6J6UQK6</accession>
<dbReference type="PANTHER" id="PTHR43000">
    <property type="entry name" value="DTDP-D-GLUCOSE 4,6-DEHYDRATASE-RELATED"/>
    <property type="match status" value="1"/>
</dbReference>
<reference evidence="3" key="1">
    <citation type="submission" date="2020-05" db="EMBL/GenBank/DDBJ databases">
        <authorList>
            <person name="Chiriac C."/>
            <person name="Salcher M."/>
            <person name="Ghai R."/>
            <person name="Kavagutti S V."/>
        </authorList>
    </citation>
    <scope>NUCLEOTIDE SEQUENCE</scope>
</reference>
<organism evidence="3">
    <name type="scientific">freshwater metagenome</name>
    <dbReference type="NCBI Taxonomy" id="449393"/>
    <lineage>
        <taxon>unclassified sequences</taxon>
        <taxon>metagenomes</taxon>
        <taxon>ecological metagenomes</taxon>
    </lineage>
</organism>
<name>A0A6J6UQK6_9ZZZZ</name>
<protein>
    <submittedName>
        <fullName evidence="3">Unannotated protein</fullName>
    </submittedName>
</protein>
<dbReference type="InterPro" id="IPR036291">
    <property type="entry name" value="NAD(P)-bd_dom_sf"/>
</dbReference>
<evidence type="ECO:0000256" key="1">
    <source>
        <dbReference type="ARBA" id="ARBA00007637"/>
    </source>
</evidence>
<dbReference type="Pfam" id="PF01370">
    <property type="entry name" value="Epimerase"/>
    <property type="match status" value="1"/>
</dbReference>
<dbReference type="AlphaFoldDB" id="A0A6J6UQK6"/>
<comment type="similarity">
    <text evidence="1">Belongs to the NAD(P)-dependent epimerase/dehydratase family.</text>
</comment>
<evidence type="ECO:0000313" key="3">
    <source>
        <dbReference type="EMBL" id="CAB4762281.1"/>
    </source>
</evidence>
<dbReference type="Gene3D" id="3.40.50.720">
    <property type="entry name" value="NAD(P)-binding Rossmann-like Domain"/>
    <property type="match status" value="1"/>
</dbReference>
<dbReference type="SUPFAM" id="SSF51735">
    <property type="entry name" value="NAD(P)-binding Rossmann-fold domains"/>
    <property type="match status" value="1"/>
</dbReference>
<dbReference type="InterPro" id="IPR001509">
    <property type="entry name" value="Epimerase_deHydtase"/>
</dbReference>
<proteinExistence type="inferred from homology"/>
<sequence>MDSERVLVTGAGGFLGAHFIDHFSALGHRVAGVGRLASSTSSAFSGNPVDGRISSRMSLPDPAFLDVIRAFRPTLLVDCASTASVAWSVEQPYQDFCRAVDVCAFNLEATRLAAPRCRFVLLSSASVYGNPQALPISEYAPLQPVSPYGYHKRLCEMLAEEYATLHGLKVVVLRIFSAYGEGLRRQVVHDICYRFADPALSHVELSGTGRESRDFIHARDVARIIEVIHRADARGVFNAATGVQTTIAEVADHIGRHFEQRKQVVFNGVARPGDPINWQACTARIGELGYCSSVELSAGLARYIKWFKAVSGVGV</sequence>
<dbReference type="EMBL" id="CAEZZG010000031">
    <property type="protein sequence ID" value="CAB4762281.1"/>
    <property type="molecule type" value="Genomic_DNA"/>
</dbReference>